<evidence type="ECO:0000256" key="6">
    <source>
        <dbReference type="ARBA" id="ARBA00022884"/>
    </source>
</evidence>
<dbReference type="InterPro" id="IPR033100">
    <property type="entry name" value="Rrp45"/>
</dbReference>
<dbReference type="CDD" id="cd11368">
    <property type="entry name" value="RNase_PH_RRP45"/>
    <property type="match status" value="1"/>
</dbReference>
<evidence type="ECO:0000259" key="9">
    <source>
        <dbReference type="Pfam" id="PF01138"/>
    </source>
</evidence>
<keyword evidence="10" id="KW-1185">Reference proteome</keyword>
<comment type="subcellular location">
    <subcellularLocation>
        <location evidence="2">Cytoplasm</location>
    </subcellularLocation>
    <subcellularLocation>
        <location evidence="1">Nucleus</location>
    </subcellularLocation>
</comment>
<dbReference type="GO" id="GO:0035925">
    <property type="term" value="F:mRNA 3'-UTR AU-rich region binding"/>
    <property type="evidence" value="ECO:0007669"/>
    <property type="project" value="TreeGrafter"/>
</dbReference>
<dbReference type="GO" id="GO:0034475">
    <property type="term" value="P:U4 snRNA 3'-end processing"/>
    <property type="evidence" value="ECO:0007669"/>
    <property type="project" value="TreeGrafter"/>
</dbReference>
<feature type="region of interest" description="Disordered" evidence="8">
    <location>
        <begin position="332"/>
        <end position="552"/>
    </location>
</feature>
<dbReference type="GO" id="GO:0071035">
    <property type="term" value="P:nuclear polyadenylation-dependent rRNA catabolic process"/>
    <property type="evidence" value="ECO:0007669"/>
    <property type="project" value="TreeGrafter"/>
</dbReference>
<dbReference type="InterPro" id="IPR027408">
    <property type="entry name" value="PNPase/RNase_PH_dom_sf"/>
</dbReference>
<evidence type="ECO:0000256" key="2">
    <source>
        <dbReference type="ARBA" id="ARBA00004496"/>
    </source>
</evidence>
<dbReference type="RefSeq" id="XP_018008779.2">
    <property type="nucleotide sequence ID" value="XM_018153290.2"/>
</dbReference>
<dbReference type="Pfam" id="PF01138">
    <property type="entry name" value="RNase_PH"/>
    <property type="match status" value="1"/>
</dbReference>
<feature type="domain" description="Exoribonuclease phosphorolytic" evidence="9">
    <location>
        <begin position="33"/>
        <end position="165"/>
    </location>
</feature>
<dbReference type="OrthoDB" id="10264038at2759"/>
<dbReference type="InterPro" id="IPR050590">
    <property type="entry name" value="Exosome_comp_Rrp42_subfam"/>
</dbReference>
<evidence type="ECO:0000256" key="7">
    <source>
        <dbReference type="ARBA" id="ARBA00032660"/>
    </source>
</evidence>
<dbReference type="GO" id="GO:0016075">
    <property type="term" value="P:rRNA catabolic process"/>
    <property type="evidence" value="ECO:0007669"/>
    <property type="project" value="TreeGrafter"/>
</dbReference>
<dbReference type="InterPro" id="IPR036345">
    <property type="entry name" value="ExoRNase_PH_dom2_sf"/>
</dbReference>
<evidence type="ECO:0000256" key="5">
    <source>
        <dbReference type="ARBA" id="ARBA00022490"/>
    </source>
</evidence>
<sequence length="655" mass="71480">MSLRLAPLSNTEREAVIASLVAGVRLDGRGLLENREVSIQFGKDFGTCTVSLGETRVLAKVSCEVVEPRPSRPNEGKILTSVHITPMAGPEYEAGRTNDAQDELQQLLDSNIKESRCLDVEALCIMAEESVWQLRVDVTVLNARGNLGDACNMAAVAALKHFHRPDVTVQEDGRVTIHNFTERAPVPTFLKKMPVCLTYAFCAQPDEELVVFSDPTDLEERVVLGRLVVGLNPHGEITSMNFPGLVMLEKKHIRFCISNAFQRARQCAQLLEKLVNEDLERRKSGVMSRGFVGQLKSDEIIQRELVEAKISAMDVMSDKLRQMRAMMDNVDIKPDLDELPSDDENDDESKYDSSDSEFGDAPTKLIPKNNGKDRTSVSSNGKLDNSKSSDTEATSKSSKSNKNKSKRNSKEKQAVVDSDSEEDVKTNIDFGKKMTSRPMNTGIEGINSTNSHDGLLNSDGDLVVSNDKSEPENIYEDMTPSSQGPERPDLTSKVRKHGVASFESSGKPTRGEFAPSAVNGDNDGEQAESELISKDMKMKSYPSREKRESSSSLLDSIDLEAIKKSGNEVLSHVVEGIISSCEPMDDLSGDPLSNSMIVGTSPGLAATNLETIREGEVLDIPEDSTIPLSSSPPATVSPAVGGASFFFSDNIPDQD</sequence>
<dbReference type="Proteomes" id="UP000694843">
    <property type="component" value="Unplaced"/>
</dbReference>
<keyword evidence="6" id="KW-0694">RNA-binding</keyword>
<gene>
    <name evidence="11" type="primary">LOC108666413</name>
</gene>
<dbReference type="InterPro" id="IPR001247">
    <property type="entry name" value="ExoRNase_PH_dom1"/>
</dbReference>
<dbReference type="GO" id="GO:0000177">
    <property type="term" value="C:cytoplasmic exosome (RNase complex)"/>
    <property type="evidence" value="ECO:0007669"/>
    <property type="project" value="TreeGrafter"/>
</dbReference>
<evidence type="ECO:0000256" key="8">
    <source>
        <dbReference type="SAM" id="MobiDB-lite"/>
    </source>
</evidence>
<protein>
    <recommendedName>
        <fullName evidence="4">Exosome complex component RRP45</fullName>
    </recommendedName>
    <alternativeName>
        <fullName evidence="7">Exosome component 9</fullName>
    </alternativeName>
</protein>
<dbReference type="GO" id="GO:0034473">
    <property type="term" value="P:U1 snRNA 3'-end processing"/>
    <property type="evidence" value="ECO:0007669"/>
    <property type="project" value="TreeGrafter"/>
</dbReference>
<dbReference type="GO" id="GO:0000176">
    <property type="term" value="C:nuclear exosome (RNase complex)"/>
    <property type="evidence" value="ECO:0007669"/>
    <property type="project" value="TreeGrafter"/>
</dbReference>
<name>A0A8B7N676_HYAAZ</name>
<dbReference type="PANTHER" id="PTHR11097:SF14">
    <property type="entry name" value="EXOSOME COMPLEX COMPONENT RRP45"/>
    <property type="match status" value="1"/>
</dbReference>
<evidence type="ECO:0000313" key="10">
    <source>
        <dbReference type="Proteomes" id="UP000694843"/>
    </source>
</evidence>
<dbReference type="Gene3D" id="3.30.230.70">
    <property type="entry name" value="GHMP Kinase, N-terminal domain"/>
    <property type="match status" value="1"/>
</dbReference>
<reference evidence="11" key="1">
    <citation type="submission" date="2025-08" db="UniProtKB">
        <authorList>
            <consortium name="RefSeq"/>
        </authorList>
    </citation>
    <scope>IDENTIFICATION</scope>
    <source>
        <tissue evidence="11">Whole organism</tissue>
    </source>
</reference>
<organism evidence="10 11">
    <name type="scientific">Hyalella azteca</name>
    <name type="common">Amphipod</name>
    <dbReference type="NCBI Taxonomy" id="294128"/>
    <lineage>
        <taxon>Eukaryota</taxon>
        <taxon>Metazoa</taxon>
        <taxon>Ecdysozoa</taxon>
        <taxon>Arthropoda</taxon>
        <taxon>Crustacea</taxon>
        <taxon>Multicrustacea</taxon>
        <taxon>Malacostraca</taxon>
        <taxon>Eumalacostraca</taxon>
        <taxon>Peracarida</taxon>
        <taxon>Amphipoda</taxon>
        <taxon>Senticaudata</taxon>
        <taxon>Talitrida</taxon>
        <taxon>Talitroidea</taxon>
        <taxon>Hyalellidae</taxon>
        <taxon>Hyalella</taxon>
    </lineage>
</organism>
<comment type="similarity">
    <text evidence="3">Belongs to the RNase PH family.</text>
</comment>
<dbReference type="PANTHER" id="PTHR11097">
    <property type="entry name" value="EXOSOME COMPLEX EXONUCLEASE RIBOSOMAL RNA PROCESSING PROTEIN"/>
    <property type="match status" value="1"/>
</dbReference>
<dbReference type="KEGG" id="hazt:108666413"/>
<dbReference type="GeneID" id="108666413"/>
<dbReference type="SUPFAM" id="SSF55666">
    <property type="entry name" value="Ribonuclease PH domain 2-like"/>
    <property type="match status" value="1"/>
</dbReference>
<feature type="compositionally biased region" description="Basic and acidic residues" evidence="8">
    <location>
        <begin position="531"/>
        <end position="549"/>
    </location>
</feature>
<evidence type="ECO:0000256" key="3">
    <source>
        <dbReference type="ARBA" id="ARBA00006678"/>
    </source>
</evidence>
<feature type="compositionally biased region" description="Acidic residues" evidence="8">
    <location>
        <begin position="337"/>
        <end position="347"/>
    </location>
</feature>
<dbReference type="AlphaFoldDB" id="A0A8B7N676"/>
<proteinExistence type="inferred from homology"/>
<evidence type="ECO:0000313" key="11">
    <source>
        <dbReference type="RefSeq" id="XP_018008779.2"/>
    </source>
</evidence>
<accession>A0A8B7N676</accession>
<dbReference type="SUPFAM" id="SSF54211">
    <property type="entry name" value="Ribosomal protein S5 domain 2-like"/>
    <property type="match status" value="1"/>
</dbReference>
<dbReference type="GO" id="GO:0000467">
    <property type="term" value="P:exonucleolytic trimming to generate mature 3'-end of 5.8S rRNA from tricistronic rRNA transcript (SSU-rRNA, 5.8S rRNA, LSU-rRNA)"/>
    <property type="evidence" value="ECO:0007669"/>
    <property type="project" value="TreeGrafter"/>
</dbReference>
<dbReference type="GO" id="GO:0034476">
    <property type="term" value="P:U5 snRNA 3'-end processing"/>
    <property type="evidence" value="ECO:0007669"/>
    <property type="project" value="TreeGrafter"/>
</dbReference>
<evidence type="ECO:0000256" key="1">
    <source>
        <dbReference type="ARBA" id="ARBA00004123"/>
    </source>
</evidence>
<keyword evidence="5" id="KW-0963">Cytoplasm</keyword>
<dbReference type="GO" id="GO:0071028">
    <property type="term" value="P:nuclear mRNA surveillance"/>
    <property type="evidence" value="ECO:0007669"/>
    <property type="project" value="TreeGrafter"/>
</dbReference>
<evidence type="ECO:0000256" key="4">
    <source>
        <dbReference type="ARBA" id="ARBA00019572"/>
    </source>
</evidence>
<dbReference type="InterPro" id="IPR020568">
    <property type="entry name" value="Ribosomal_Su5_D2-typ_SF"/>
</dbReference>
<dbReference type="GO" id="GO:0071038">
    <property type="term" value="P:TRAMP-dependent tRNA surveillance pathway"/>
    <property type="evidence" value="ECO:0007669"/>
    <property type="project" value="TreeGrafter"/>
</dbReference>
<feature type="compositionally biased region" description="Basic and acidic residues" evidence="8">
    <location>
        <begin position="423"/>
        <end position="432"/>
    </location>
</feature>